<dbReference type="OrthoDB" id="663011at2"/>
<dbReference type="CDD" id="cd00038">
    <property type="entry name" value="CAP_ED"/>
    <property type="match status" value="1"/>
</dbReference>
<comment type="caution">
    <text evidence="2">The sequence shown here is derived from an EMBL/GenBank/DDBJ whole genome shotgun (WGS) entry which is preliminary data.</text>
</comment>
<dbReference type="Gene3D" id="2.60.120.10">
    <property type="entry name" value="Jelly Rolls"/>
    <property type="match status" value="1"/>
</dbReference>
<reference evidence="2 3" key="1">
    <citation type="submission" date="2019-02" db="EMBL/GenBank/DDBJ databases">
        <title>Pedobacter sp. RP-3-11 sp. nov., isolated from Arctic soil.</title>
        <authorList>
            <person name="Dahal R.H."/>
        </authorList>
    </citation>
    <scope>NUCLEOTIDE SEQUENCE [LARGE SCALE GENOMIC DNA]</scope>
    <source>
        <strain evidence="2 3">RP-3-11</strain>
    </source>
</reference>
<dbReference type="EMBL" id="SJSN01000013">
    <property type="protein sequence ID" value="TCD05587.1"/>
    <property type="molecule type" value="Genomic_DNA"/>
</dbReference>
<sequence>MEQFITFIKSIILIDDFDLELVLSRCKKKKVPKGKIILKKGQIANQYFFIVSGGVRFFYELNDQENTTWVTFKNEFFTEISSLNPQKPTRFTIEAIEDTELVVIDKKDMDFLYGHIASWEEFGRKIWEAMSVRMIDQILNFQTLSAEKRYLEFMNTPEILQKVPIKQLAAVLGITPNALSRIRKNIK</sequence>
<dbReference type="RefSeq" id="WP_131560640.1">
    <property type="nucleotide sequence ID" value="NZ_SJSN01000013.1"/>
</dbReference>
<organism evidence="2 3">
    <name type="scientific">Pedobacter frigidisoli</name>
    <dbReference type="NCBI Taxonomy" id="2530455"/>
    <lineage>
        <taxon>Bacteria</taxon>
        <taxon>Pseudomonadati</taxon>
        <taxon>Bacteroidota</taxon>
        <taxon>Sphingobacteriia</taxon>
        <taxon>Sphingobacteriales</taxon>
        <taxon>Sphingobacteriaceae</taxon>
        <taxon>Pedobacter</taxon>
    </lineage>
</organism>
<dbReference type="AlphaFoldDB" id="A0A4R0NWE7"/>
<dbReference type="SUPFAM" id="SSF51206">
    <property type="entry name" value="cAMP-binding domain-like"/>
    <property type="match status" value="1"/>
</dbReference>
<evidence type="ECO:0000313" key="2">
    <source>
        <dbReference type="EMBL" id="TCD05587.1"/>
    </source>
</evidence>
<dbReference type="InterPro" id="IPR014710">
    <property type="entry name" value="RmlC-like_jellyroll"/>
</dbReference>
<protein>
    <submittedName>
        <fullName evidence="2">Crp/Fnr family transcriptional regulator</fullName>
    </submittedName>
</protein>
<accession>A0A4R0NWE7</accession>
<name>A0A4R0NWE7_9SPHI</name>
<dbReference type="Proteomes" id="UP000291485">
    <property type="component" value="Unassembled WGS sequence"/>
</dbReference>
<feature type="domain" description="Cyclic nucleotide-binding" evidence="1">
    <location>
        <begin position="14"/>
        <end position="114"/>
    </location>
</feature>
<dbReference type="Pfam" id="PF00027">
    <property type="entry name" value="cNMP_binding"/>
    <property type="match status" value="1"/>
</dbReference>
<dbReference type="InterPro" id="IPR000595">
    <property type="entry name" value="cNMP-bd_dom"/>
</dbReference>
<evidence type="ECO:0000313" key="3">
    <source>
        <dbReference type="Proteomes" id="UP000291485"/>
    </source>
</evidence>
<evidence type="ECO:0000259" key="1">
    <source>
        <dbReference type="PROSITE" id="PS50042"/>
    </source>
</evidence>
<dbReference type="InterPro" id="IPR018490">
    <property type="entry name" value="cNMP-bd_dom_sf"/>
</dbReference>
<gene>
    <name evidence="2" type="ORF">EZ449_15970</name>
</gene>
<dbReference type="PROSITE" id="PS50042">
    <property type="entry name" value="CNMP_BINDING_3"/>
    <property type="match status" value="1"/>
</dbReference>
<proteinExistence type="predicted"/>
<keyword evidence="3" id="KW-1185">Reference proteome</keyword>